<keyword evidence="1" id="KW-0472">Membrane</keyword>
<protein>
    <submittedName>
        <fullName evidence="2">Uncharacterized protein</fullName>
    </submittedName>
</protein>
<proteinExistence type="predicted"/>
<evidence type="ECO:0000313" key="3">
    <source>
        <dbReference type="Proteomes" id="UP001597168"/>
    </source>
</evidence>
<sequence length="243" mass="24911">MAELIRKQPTPLRIPPCEHVPAHVPPVDPLAVEPPRAARSRATRAAKLAGVATGAIGLLASVAAASVLAGNRPAGPGEASVQAPAPINGSSALRPDVLSAELGGGQQPVLAPVPVDEVLPPAAAPSAAGSSVVPPPSVAVGPEPQVDVVRRFYELLPAKPADASRLLSPDLLGGDAHGFVSSWGQVQAITIESAALRPDGAVVAVVSMQERTGRWMRVEQVFWLTDTTVPRIVATEVLSAQRS</sequence>
<comment type="caution">
    <text evidence="2">The sequence shown here is derived from an EMBL/GenBank/DDBJ whole genome shotgun (WGS) entry which is preliminary data.</text>
</comment>
<keyword evidence="1" id="KW-0812">Transmembrane</keyword>
<name>A0ABW3R522_9PSEU</name>
<dbReference type="EMBL" id="JBHTLK010000338">
    <property type="protein sequence ID" value="MFD1152188.1"/>
    <property type="molecule type" value="Genomic_DNA"/>
</dbReference>
<dbReference type="Proteomes" id="UP001597168">
    <property type="component" value="Unassembled WGS sequence"/>
</dbReference>
<dbReference type="RefSeq" id="WP_380729846.1">
    <property type="nucleotide sequence ID" value="NZ_JBHTLK010000338.1"/>
</dbReference>
<accession>A0ABW3R522</accession>
<gene>
    <name evidence="2" type="ORF">ACFQ3T_34075</name>
</gene>
<evidence type="ECO:0000256" key="1">
    <source>
        <dbReference type="SAM" id="Phobius"/>
    </source>
</evidence>
<organism evidence="2 3">
    <name type="scientific">Saccharothrix hoggarensis</name>
    <dbReference type="NCBI Taxonomy" id="913853"/>
    <lineage>
        <taxon>Bacteria</taxon>
        <taxon>Bacillati</taxon>
        <taxon>Actinomycetota</taxon>
        <taxon>Actinomycetes</taxon>
        <taxon>Pseudonocardiales</taxon>
        <taxon>Pseudonocardiaceae</taxon>
        <taxon>Saccharothrix</taxon>
    </lineage>
</organism>
<feature type="transmembrane region" description="Helical" evidence="1">
    <location>
        <begin position="48"/>
        <end position="69"/>
    </location>
</feature>
<reference evidence="3" key="1">
    <citation type="journal article" date="2019" name="Int. J. Syst. Evol. Microbiol.">
        <title>The Global Catalogue of Microorganisms (GCM) 10K type strain sequencing project: providing services to taxonomists for standard genome sequencing and annotation.</title>
        <authorList>
            <consortium name="The Broad Institute Genomics Platform"/>
            <consortium name="The Broad Institute Genome Sequencing Center for Infectious Disease"/>
            <person name="Wu L."/>
            <person name="Ma J."/>
        </authorList>
    </citation>
    <scope>NUCLEOTIDE SEQUENCE [LARGE SCALE GENOMIC DNA]</scope>
    <source>
        <strain evidence="3">CCUG 60214</strain>
    </source>
</reference>
<keyword evidence="1" id="KW-1133">Transmembrane helix</keyword>
<evidence type="ECO:0000313" key="2">
    <source>
        <dbReference type="EMBL" id="MFD1152188.1"/>
    </source>
</evidence>
<keyword evidence="3" id="KW-1185">Reference proteome</keyword>